<dbReference type="PIRSF" id="PIRSF037112">
    <property type="entry name" value="Antirestriction_ArdC"/>
    <property type="match status" value="1"/>
</dbReference>
<feature type="domain" description="Polyvalent protein metallopeptidase" evidence="3">
    <location>
        <begin position="174"/>
        <end position="313"/>
    </location>
</feature>
<dbReference type="EMBL" id="JAXCLA010000009">
    <property type="protein sequence ID" value="MDY0747945.1"/>
    <property type="molecule type" value="Genomic_DNA"/>
</dbReference>
<evidence type="ECO:0000256" key="1">
    <source>
        <dbReference type="SAM" id="MobiDB-lite"/>
    </source>
</evidence>
<evidence type="ECO:0000259" key="2">
    <source>
        <dbReference type="Pfam" id="PF08401"/>
    </source>
</evidence>
<accession>A0ABU5DQP0</accession>
<evidence type="ECO:0000313" key="4">
    <source>
        <dbReference type="EMBL" id="MDY0747945.1"/>
    </source>
</evidence>
<name>A0ABU5DQP0_9BURK</name>
<dbReference type="Proteomes" id="UP001285263">
    <property type="component" value="Unassembled WGS sequence"/>
</dbReference>
<dbReference type="InterPro" id="IPR041459">
    <property type="entry name" value="MPTase-PolyVal"/>
</dbReference>
<reference evidence="4 5" key="1">
    <citation type="submission" date="2023-11" db="EMBL/GenBank/DDBJ databases">
        <title>Paucibacter sp. nov., isolated from fresh soil in Korea.</title>
        <authorList>
            <person name="Le N.T.T."/>
        </authorList>
    </citation>
    <scope>NUCLEOTIDE SEQUENCE [LARGE SCALE GENOMIC DNA]</scope>
    <source>
        <strain evidence="4 5">R3-3</strain>
    </source>
</reference>
<feature type="compositionally biased region" description="Basic and acidic residues" evidence="1">
    <location>
        <begin position="104"/>
        <end position="118"/>
    </location>
</feature>
<organism evidence="4 5">
    <name type="scientific">Roseateles agri</name>
    <dbReference type="NCBI Taxonomy" id="3098619"/>
    <lineage>
        <taxon>Bacteria</taxon>
        <taxon>Pseudomonadati</taxon>
        <taxon>Pseudomonadota</taxon>
        <taxon>Betaproteobacteria</taxon>
        <taxon>Burkholderiales</taxon>
        <taxon>Sphaerotilaceae</taxon>
        <taxon>Roseateles</taxon>
    </lineage>
</organism>
<evidence type="ECO:0000259" key="3">
    <source>
        <dbReference type="Pfam" id="PF18818"/>
    </source>
</evidence>
<dbReference type="InterPro" id="IPR013610">
    <property type="entry name" value="ArdC_N"/>
</dbReference>
<keyword evidence="5" id="KW-1185">Reference proteome</keyword>
<protein>
    <submittedName>
        <fullName evidence="4">Zincin-like metallopeptidase domain-containing protein</fullName>
    </submittedName>
</protein>
<sequence length="344" mass="38464">MDATKGHRDIHQVRQAKLDVKNEVAKQLIEAMESGNTPWQRPWKSQSLMPINGATQSGYRGVNRILLALQNRSSNIWLTFNQANDAGYKVRKGEKGTPIVKVVELDRGERNGRERGEDASSSVDGQGDGKEARKAFILRRYFVFNAEQIEGFPIPVEEPGLLAHESVEQVSNVVEAMKEQTGLMVIHGGNNACYVPSLHEVRLPPKRAFDGLYDYWVTALHECAHASMNERCMNRTEAISKRWGDEAYAMEELRAEIASCLLAHTTGLARGQGASSGGPADPYAHHREQHAAYLRSWVKVIKNDPMAILSAAKDADRICEYILGLAMKREAMAPHREWVAAYER</sequence>
<dbReference type="InterPro" id="IPR017113">
    <property type="entry name" value="Antirestriction_ArdC"/>
</dbReference>
<dbReference type="RefSeq" id="WP_320425914.1">
    <property type="nucleotide sequence ID" value="NZ_JAXCLA010000009.1"/>
</dbReference>
<comment type="caution">
    <text evidence="4">The sequence shown here is derived from an EMBL/GenBank/DDBJ whole genome shotgun (WGS) entry which is preliminary data.</text>
</comment>
<gene>
    <name evidence="4" type="ORF">SNE35_25815</name>
</gene>
<dbReference type="Pfam" id="PF18818">
    <property type="entry name" value="MPTase-PolyVal"/>
    <property type="match status" value="1"/>
</dbReference>
<feature type="region of interest" description="Disordered" evidence="1">
    <location>
        <begin position="104"/>
        <end position="128"/>
    </location>
</feature>
<proteinExistence type="predicted"/>
<dbReference type="Pfam" id="PF08401">
    <property type="entry name" value="ArdcN"/>
    <property type="match status" value="1"/>
</dbReference>
<feature type="domain" description="N-terminal" evidence="2">
    <location>
        <begin position="19"/>
        <end position="144"/>
    </location>
</feature>
<evidence type="ECO:0000313" key="5">
    <source>
        <dbReference type="Proteomes" id="UP001285263"/>
    </source>
</evidence>